<dbReference type="Gene3D" id="3.30.9.10">
    <property type="entry name" value="D-Amino Acid Oxidase, subunit A, domain 2"/>
    <property type="match status" value="1"/>
</dbReference>
<proteinExistence type="predicted"/>
<dbReference type="SUPFAM" id="SSF51905">
    <property type="entry name" value="FAD/NAD(P)-binding domain"/>
    <property type="match status" value="1"/>
</dbReference>
<dbReference type="InterPro" id="IPR041854">
    <property type="entry name" value="BFD-like_2Fe2S-bd_dom_sf"/>
</dbReference>
<protein>
    <submittedName>
        <fullName evidence="3">FAD-dependent oxidoreductase</fullName>
    </submittedName>
</protein>
<dbReference type="PANTHER" id="PTHR42720:SF1">
    <property type="entry name" value="GLYCEROL 3-PHOSPHATE OXIDASE"/>
    <property type="match status" value="1"/>
</dbReference>
<evidence type="ECO:0000256" key="1">
    <source>
        <dbReference type="SAM" id="MobiDB-lite"/>
    </source>
</evidence>
<dbReference type="Proteomes" id="UP001228690">
    <property type="component" value="Chromosome"/>
</dbReference>
<accession>A0ABY8MHU5</accession>
<feature type="region of interest" description="Disordered" evidence="1">
    <location>
        <begin position="340"/>
        <end position="364"/>
    </location>
</feature>
<dbReference type="InterPro" id="IPR036188">
    <property type="entry name" value="FAD/NAD-bd_sf"/>
</dbReference>
<keyword evidence="4" id="KW-1185">Reference proteome</keyword>
<gene>
    <name evidence="3" type="ORF">P0082_00735</name>
</gene>
<dbReference type="Gene3D" id="1.10.10.1100">
    <property type="entry name" value="BFD-like [2Fe-2S]-binding domain"/>
    <property type="match status" value="1"/>
</dbReference>
<feature type="compositionally biased region" description="Basic and acidic residues" evidence="1">
    <location>
        <begin position="562"/>
        <end position="575"/>
    </location>
</feature>
<dbReference type="InterPro" id="IPR006076">
    <property type="entry name" value="FAD-dep_OxRdtase"/>
</dbReference>
<name>A0ABY8MHU5_9SPIO</name>
<evidence type="ECO:0000259" key="2">
    <source>
        <dbReference type="Pfam" id="PF01266"/>
    </source>
</evidence>
<dbReference type="RefSeq" id="WP_326927599.1">
    <property type="nucleotide sequence ID" value="NZ_CP123443.1"/>
</dbReference>
<organism evidence="3 4">
    <name type="scientific">Candidatus Haliotispira prima</name>
    <dbReference type="NCBI Taxonomy" id="3034016"/>
    <lineage>
        <taxon>Bacteria</taxon>
        <taxon>Pseudomonadati</taxon>
        <taxon>Spirochaetota</taxon>
        <taxon>Spirochaetia</taxon>
        <taxon>Spirochaetales</taxon>
        <taxon>Spirochaetaceae</taxon>
        <taxon>Candidatus Haliotispira</taxon>
    </lineage>
</organism>
<dbReference type="SUPFAM" id="SSF54373">
    <property type="entry name" value="FAD-linked reductases, C-terminal domain"/>
    <property type="match status" value="1"/>
</dbReference>
<feature type="domain" description="FAD dependent oxidoreductase" evidence="2">
    <location>
        <begin position="4"/>
        <end position="397"/>
    </location>
</feature>
<dbReference type="InterPro" id="IPR052745">
    <property type="entry name" value="G3P_Oxidase/Oxidoreductase"/>
</dbReference>
<dbReference type="Pfam" id="PF01266">
    <property type="entry name" value="DAO"/>
    <property type="match status" value="1"/>
</dbReference>
<evidence type="ECO:0000313" key="3">
    <source>
        <dbReference type="EMBL" id="WGK69416.1"/>
    </source>
</evidence>
<dbReference type="PANTHER" id="PTHR42720">
    <property type="entry name" value="GLYCEROL-3-PHOSPHATE DEHYDROGENASE"/>
    <property type="match status" value="1"/>
</dbReference>
<feature type="region of interest" description="Disordered" evidence="1">
    <location>
        <begin position="533"/>
        <end position="575"/>
    </location>
</feature>
<reference evidence="3 4" key="1">
    <citation type="submission" date="2023-04" db="EMBL/GenBank/DDBJ databases">
        <title>Spirochaete genome identified in red abalone sample constitutes a novel genus.</title>
        <authorList>
            <person name="Sharma S.P."/>
            <person name="Purcell C.M."/>
            <person name="Hyde J.R."/>
            <person name="Severin A.J."/>
        </authorList>
    </citation>
    <scope>NUCLEOTIDE SEQUENCE [LARGE SCALE GENOMIC DNA]</scope>
    <source>
        <strain evidence="3 4">SP-2023</strain>
    </source>
</reference>
<feature type="compositionally biased region" description="Polar residues" evidence="1">
    <location>
        <begin position="533"/>
        <end position="546"/>
    </location>
</feature>
<dbReference type="Gene3D" id="3.50.50.60">
    <property type="entry name" value="FAD/NAD(P)-binding domain"/>
    <property type="match status" value="1"/>
</dbReference>
<dbReference type="EMBL" id="CP123443">
    <property type="protein sequence ID" value="WGK69416.1"/>
    <property type="molecule type" value="Genomic_DNA"/>
</dbReference>
<evidence type="ECO:0000313" key="4">
    <source>
        <dbReference type="Proteomes" id="UP001228690"/>
    </source>
</evidence>
<sequence length="575" mass="62766">MGYDVCVVGAGVLGAAIARELSQYELRVLWLEKAPDVAAGVTRGNTGIVHSGFDDESGSVKGRYSPHGVALVEALDRHLHFGFYKCGSLVVALNGSGEERQRDESRLAALADQGRSNGVQGLELWGQSELREREPNINPDAVSALYARESGVVIPPEFCIALAENALANGVELHLEEELLAVRRLVSGSGQSGAGYELETAKGSYRCAYFVNAAGWGAPRISEMLGVSKRGVDYELQAVKGQYLIFDRSCGRMVRHVLFPLPDKIKGKGVTVCPTYHGNLLMGPDAEFIEDSDSNSNGLPDLSTRLGNLQGIYRKGLELLPGVPRSKVICSYAGMRPRLKSLAKGPDKDPNKGLATAGTNRSEHQSMPGDFRICYGDDYCELLGIASPGLTSSLPIAGELVRKLGQYREQRGQKLQRKTDFVLERKPYINSQRDKNFVSAQELKEAVALPPDDPECLVCRCEQVKSAVILDVLQRQGGGLEGGDRDGDSGKVFAAARQNPDFLKWRSRVSMGFCQGRFCKPRLRELVNHWHNSQNGHNSQDGQSWSRAGRDTEQAVGVSGSDRQRVPPELLRRSL</sequence>